<protein>
    <submittedName>
        <fullName evidence="2">Uncharacterized protein</fullName>
    </submittedName>
</protein>
<keyword evidence="3" id="KW-1185">Reference proteome</keyword>
<accession>A0AAD5V073</accession>
<keyword evidence="1" id="KW-0472">Membrane</keyword>
<dbReference type="EMBL" id="JANAWD010000266">
    <property type="protein sequence ID" value="KAJ3482579.1"/>
    <property type="molecule type" value="Genomic_DNA"/>
</dbReference>
<comment type="caution">
    <text evidence="2">The sequence shown here is derived from an EMBL/GenBank/DDBJ whole genome shotgun (WGS) entry which is preliminary data.</text>
</comment>
<organism evidence="2 3">
    <name type="scientific">Meripilus lineatus</name>
    <dbReference type="NCBI Taxonomy" id="2056292"/>
    <lineage>
        <taxon>Eukaryota</taxon>
        <taxon>Fungi</taxon>
        <taxon>Dikarya</taxon>
        <taxon>Basidiomycota</taxon>
        <taxon>Agaricomycotina</taxon>
        <taxon>Agaricomycetes</taxon>
        <taxon>Polyporales</taxon>
        <taxon>Meripilaceae</taxon>
        <taxon>Meripilus</taxon>
    </lineage>
</organism>
<feature type="transmembrane region" description="Helical" evidence="1">
    <location>
        <begin position="274"/>
        <end position="291"/>
    </location>
</feature>
<feature type="transmembrane region" description="Helical" evidence="1">
    <location>
        <begin position="230"/>
        <end position="254"/>
    </location>
</feature>
<gene>
    <name evidence="2" type="ORF">NLI96_g6886</name>
</gene>
<reference evidence="2" key="1">
    <citation type="submission" date="2022-07" db="EMBL/GenBank/DDBJ databases">
        <title>Genome Sequence of Physisporinus lineatus.</title>
        <authorList>
            <person name="Buettner E."/>
        </authorList>
    </citation>
    <scope>NUCLEOTIDE SEQUENCE</scope>
    <source>
        <strain evidence="2">VT162</strain>
    </source>
</reference>
<proteinExistence type="predicted"/>
<sequence length="312" mass="35063">MHQVPDEQAPTLTIQDIEHRLSLLHIYTTSLSRPATSSDLTFCPVDSLTELFKAAGLIMNEDDGTLSVSRDFQPEAYITEQPQSLSDELRTLMNEGGPRLLAFLSALAPAIDAMPGWDHWEPLIATGFCTALLDLATQKRFYHFDSGHGDEEPNSYTTSFLDALFTILFQYAQFLRGKAEVDVARYREPAESLLQNLRSVWALLLESDDYAPGMNFLKWHSSPDTFCKMVGAVACFMKTSIIGIHLMVSVIGLVDCIKWTLQSLPKKTETVNGLLYAAPFFLVICHAIVFDRELNKIMYIRVYLIVVFTLHG</sequence>
<name>A0AAD5V073_9APHY</name>
<evidence type="ECO:0000256" key="1">
    <source>
        <dbReference type="SAM" id="Phobius"/>
    </source>
</evidence>
<evidence type="ECO:0000313" key="3">
    <source>
        <dbReference type="Proteomes" id="UP001212997"/>
    </source>
</evidence>
<keyword evidence="1" id="KW-1133">Transmembrane helix</keyword>
<keyword evidence="1" id="KW-0812">Transmembrane</keyword>
<evidence type="ECO:0000313" key="2">
    <source>
        <dbReference type="EMBL" id="KAJ3482579.1"/>
    </source>
</evidence>
<dbReference type="AlphaFoldDB" id="A0AAD5V073"/>
<dbReference type="Proteomes" id="UP001212997">
    <property type="component" value="Unassembled WGS sequence"/>
</dbReference>